<evidence type="ECO:0000313" key="19">
    <source>
        <dbReference type="Ensembl" id="ENSMMDP00005013913.1"/>
    </source>
</evidence>
<dbReference type="PROSITE" id="PS50068">
    <property type="entry name" value="LDLRA_2"/>
    <property type="match status" value="5"/>
</dbReference>
<dbReference type="Gene3D" id="2.10.25.10">
    <property type="entry name" value="Laminin"/>
    <property type="match status" value="2"/>
</dbReference>
<name>A0A667XIA0_9TELE</name>
<dbReference type="InterPro" id="IPR011042">
    <property type="entry name" value="6-blade_b-propeller_TolB-like"/>
</dbReference>
<feature type="disulfide bond" evidence="13">
    <location>
        <begin position="213"/>
        <end position="228"/>
    </location>
</feature>
<evidence type="ECO:0000256" key="11">
    <source>
        <dbReference type="ARBA" id="ARBA00023170"/>
    </source>
</evidence>
<keyword evidence="20" id="KW-1185">Reference proteome</keyword>
<feature type="domain" description="EGF-like calcium-binding" evidence="17">
    <location>
        <begin position="229"/>
        <end position="268"/>
    </location>
</feature>
<organism evidence="19 20">
    <name type="scientific">Myripristis murdjan</name>
    <name type="common">pinecone soldierfish</name>
    <dbReference type="NCBI Taxonomy" id="586833"/>
    <lineage>
        <taxon>Eukaryota</taxon>
        <taxon>Metazoa</taxon>
        <taxon>Chordata</taxon>
        <taxon>Craniata</taxon>
        <taxon>Vertebrata</taxon>
        <taxon>Euteleostomi</taxon>
        <taxon>Actinopterygii</taxon>
        <taxon>Neopterygii</taxon>
        <taxon>Teleostei</taxon>
        <taxon>Neoteleostei</taxon>
        <taxon>Acanthomorphata</taxon>
        <taxon>Holocentriformes</taxon>
        <taxon>Holocentridae</taxon>
        <taxon>Myripristis</taxon>
    </lineage>
</organism>
<sequence>MGHLGDFFLLLPVLICHYNWGTSGHSLPACSDELQFQCAGGQCISNLRVCDGQRDCEDGSDELQCLAPACRGFTCEDGGCVARSSLCDGALDCLDGTDESNESCGVLWCKKDEFSCHTRRCISLRFRCDGKDDCGDGSDELSCQNCSAGSFSCGPSAACLPMSKLCDGRTDCPDGRDEGGDLCQMAQPRTPPACTVSEFQCGDGHCVPQTWRCDHSPDCSDGSDEDNCEQNECLVNNGGCSHLCVDQPLGFLCDCPSNMRLVMDSQCEEIDTCLESDVCDQLCVHHSGRLTCSCHEGYQMSPTSRECKAKGAVAQLVFSSAEGVRWISITGTEYRELATRLPGPGPVAAWAANRTLYWAGQGQGSIYRVSLDGKPQEPVLVLKGQGSVSGLAVDWIHHLLYWTDEESGSVNMGRLSGLAQWPLIRGLDKPTAVAVDPLQGLLFWAESGSSPKIERAGLDGQDRMALVTTSIRRPTAISLDVPRRLLYWADQGMRTISRVSLEGRHRKTVVESNGYLDRPFGLAVFEGFVYWSEEVTHSICRADKHNGSHFQVLLSDIASPGGLVPVHPVLQPNGPAVCGGSGKVCQHECILIFGSETPRFTCTSTETGQTSAGELPSISRTVPGVTLSDPTFAGILSLIVFLSVLLLGMALWWWRDVFRPSRTHTLQSFFLKESQDPLIQGPAMAPQTCPVKDTLLKLDLDRE</sequence>
<dbReference type="InterPro" id="IPR001881">
    <property type="entry name" value="EGF-like_Ca-bd_dom"/>
</dbReference>
<dbReference type="FunFam" id="4.10.400.10:FF:000034">
    <property type="entry name" value="Low-density lipoprotein receptor-related protein 2"/>
    <property type="match status" value="1"/>
</dbReference>
<evidence type="ECO:0000256" key="13">
    <source>
        <dbReference type="PROSITE-ProRule" id="PRU00124"/>
    </source>
</evidence>
<keyword evidence="5 15" id="KW-0812">Transmembrane</keyword>
<evidence type="ECO:0000256" key="5">
    <source>
        <dbReference type="ARBA" id="ARBA00022692"/>
    </source>
</evidence>
<dbReference type="FunFam" id="2.120.10.30:FF:000241">
    <property type="entry name" value="Low-density lipoprotein receptor-related protein 6"/>
    <property type="match status" value="1"/>
</dbReference>
<feature type="domain" description="EGF-like" evidence="18">
    <location>
        <begin position="272"/>
        <end position="308"/>
    </location>
</feature>
<dbReference type="GO" id="GO:0043235">
    <property type="term" value="C:receptor complex"/>
    <property type="evidence" value="ECO:0007669"/>
    <property type="project" value="TreeGrafter"/>
</dbReference>
<keyword evidence="4" id="KW-0254">Endocytosis</keyword>
<feature type="disulfide bond" evidence="13">
    <location>
        <begin position="50"/>
        <end position="65"/>
    </location>
</feature>
<dbReference type="OrthoDB" id="664115at2759"/>
<feature type="signal peptide" evidence="16">
    <location>
        <begin position="1"/>
        <end position="24"/>
    </location>
</feature>
<dbReference type="SUPFAM" id="SSF57196">
    <property type="entry name" value="EGF/Laminin"/>
    <property type="match status" value="2"/>
</dbReference>
<dbReference type="GO" id="GO:0005509">
    <property type="term" value="F:calcium ion binding"/>
    <property type="evidence" value="ECO:0007669"/>
    <property type="project" value="InterPro"/>
</dbReference>
<feature type="chain" id="PRO_5025649876" evidence="16">
    <location>
        <begin position="25"/>
        <end position="703"/>
    </location>
</feature>
<gene>
    <name evidence="19" type="primary">LOC115357657</name>
</gene>
<dbReference type="Proteomes" id="UP000472263">
    <property type="component" value="Chromosome 4"/>
</dbReference>
<protein>
    <submittedName>
        <fullName evidence="19">Low-density lipoprotein receptor-related protein 8-like</fullName>
    </submittedName>
</protein>
<dbReference type="PANTHER" id="PTHR22722:SF14">
    <property type="entry name" value="MEGALIN, ISOFORM A"/>
    <property type="match status" value="1"/>
</dbReference>
<evidence type="ECO:0000256" key="15">
    <source>
        <dbReference type="SAM" id="Phobius"/>
    </source>
</evidence>
<evidence type="ECO:0000256" key="4">
    <source>
        <dbReference type="ARBA" id="ARBA00022583"/>
    </source>
</evidence>
<evidence type="ECO:0000256" key="3">
    <source>
        <dbReference type="ARBA" id="ARBA00022536"/>
    </source>
</evidence>
<dbReference type="InterPro" id="IPR000033">
    <property type="entry name" value="LDLR_classB_rpt"/>
</dbReference>
<evidence type="ECO:0000259" key="18">
    <source>
        <dbReference type="SMART" id="SM00181"/>
    </source>
</evidence>
<reference evidence="19" key="1">
    <citation type="submission" date="2019-06" db="EMBL/GenBank/DDBJ databases">
        <authorList>
            <consortium name="Wellcome Sanger Institute Data Sharing"/>
        </authorList>
    </citation>
    <scope>NUCLEOTIDE SEQUENCE [LARGE SCALE GENOMIC DNA]</scope>
</reference>
<dbReference type="InterPro" id="IPR036055">
    <property type="entry name" value="LDL_receptor-like_sf"/>
</dbReference>
<dbReference type="AlphaFoldDB" id="A0A667XIA0"/>
<dbReference type="GO" id="GO:0042562">
    <property type="term" value="F:hormone binding"/>
    <property type="evidence" value="ECO:0007669"/>
    <property type="project" value="TreeGrafter"/>
</dbReference>
<dbReference type="InterPro" id="IPR002172">
    <property type="entry name" value="LDrepeatLR_classA_rpt"/>
</dbReference>
<evidence type="ECO:0000256" key="7">
    <source>
        <dbReference type="ARBA" id="ARBA00022737"/>
    </source>
</evidence>
<dbReference type="GO" id="GO:0006898">
    <property type="term" value="P:receptor-mediated endocytosis"/>
    <property type="evidence" value="ECO:0007669"/>
    <property type="project" value="TreeGrafter"/>
</dbReference>
<keyword evidence="9 15" id="KW-0472">Membrane</keyword>
<dbReference type="SUPFAM" id="SSF57424">
    <property type="entry name" value="LDL receptor-like module"/>
    <property type="match status" value="5"/>
</dbReference>
<keyword evidence="10 13" id="KW-1015">Disulfide bond</keyword>
<evidence type="ECO:0000256" key="14">
    <source>
        <dbReference type="PROSITE-ProRule" id="PRU00461"/>
    </source>
</evidence>
<evidence type="ECO:0000256" key="1">
    <source>
        <dbReference type="ARBA" id="ARBA00004251"/>
    </source>
</evidence>
<keyword evidence="6 16" id="KW-0732">Signal</keyword>
<dbReference type="PROSITE" id="PS01209">
    <property type="entry name" value="LDLRA_1"/>
    <property type="match status" value="1"/>
</dbReference>
<feature type="repeat" description="LDL-receptor class B" evidence="14">
    <location>
        <begin position="484"/>
        <end position="528"/>
    </location>
</feature>
<dbReference type="SMART" id="SM00135">
    <property type="entry name" value="LY"/>
    <property type="match status" value="5"/>
</dbReference>
<keyword evidence="7" id="KW-0677">Repeat</keyword>
<dbReference type="SMART" id="SM00181">
    <property type="entry name" value="EGF"/>
    <property type="match status" value="3"/>
</dbReference>
<dbReference type="RefSeq" id="XP_029905112.1">
    <property type="nucleotide sequence ID" value="XM_030049252.1"/>
</dbReference>
<dbReference type="PRINTS" id="PR00261">
    <property type="entry name" value="LDLRECEPTOR"/>
</dbReference>
<dbReference type="InterPro" id="IPR023415">
    <property type="entry name" value="LDLR_class-A_CS"/>
</dbReference>
<feature type="domain" description="EGF-like calcium-binding" evidence="17">
    <location>
        <begin position="269"/>
        <end position="308"/>
    </location>
</feature>
<evidence type="ECO:0000256" key="10">
    <source>
        <dbReference type="ARBA" id="ARBA00023157"/>
    </source>
</evidence>
<dbReference type="GO" id="GO:0016324">
    <property type="term" value="C:apical plasma membrane"/>
    <property type="evidence" value="ECO:0007669"/>
    <property type="project" value="TreeGrafter"/>
</dbReference>
<dbReference type="InterPro" id="IPR051221">
    <property type="entry name" value="LDLR-related"/>
</dbReference>
<dbReference type="Gene3D" id="4.10.400.10">
    <property type="entry name" value="Low-density Lipoprotein Receptor"/>
    <property type="match status" value="5"/>
</dbReference>
<dbReference type="Pfam" id="PF00057">
    <property type="entry name" value="Ldl_recept_a"/>
    <property type="match status" value="5"/>
</dbReference>
<comment type="caution">
    <text evidence="13">Lacks conserved residue(s) required for the propagation of feature annotation.</text>
</comment>
<feature type="disulfide bond" evidence="13">
    <location>
        <begin position="75"/>
        <end position="93"/>
    </location>
</feature>
<dbReference type="GeneTree" id="ENSGT00940000164512"/>
<dbReference type="Pfam" id="PF00058">
    <property type="entry name" value="Ldl_recept_b"/>
    <property type="match status" value="2"/>
</dbReference>
<dbReference type="Pfam" id="PF14670">
    <property type="entry name" value="FXa_inhibition"/>
    <property type="match status" value="1"/>
</dbReference>
<feature type="domain" description="EGF-like" evidence="18">
    <location>
        <begin position="232"/>
        <end position="268"/>
    </location>
</feature>
<comment type="subcellular location">
    <subcellularLocation>
        <location evidence="1">Cell membrane</location>
        <topology evidence="1">Single-pass type I membrane protein</topology>
    </subcellularLocation>
</comment>
<accession>A0A667XIA0</accession>
<keyword evidence="8 15" id="KW-1133">Transmembrane helix</keyword>
<dbReference type="Gene3D" id="2.120.10.30">
    <property type="entry name" value="TolB, C-terminal domain"/>
    <property type="match status" value="1"/>
</dbReference>
<evidence type="ECO:0000256" key="2">
    <source>
        <dbReference type="ARBA" id="ARBA00022475"/>
    </source>
</evidence>
<dbReference type="InParanoid" id="A0A667XIA0"/>
<dbReference type="InterPro" id="IPR000742">
    <property type="entry name" value="EGF"/>
</dbReference>
<dbReference type="SUPFAM" id="SSF63825">
    <property type="entry name" value="YWTD domain"/>
    <property type="match status" value="1"/>
</dbReference>
<feature type="domain" description="EGF-like" evidence="18">
    <location>
        <begin position="193"/>
        <end position="229"/>
    </location>
</feature>
<evidence type="ECO:0000256" key="8">
    <source>
        <dbReference type="ARBA" id="ARBA00022989"/>
    </source>
</evidence>
<evidence type="ECO:0000256" key="6">
    <source>
        <dbReference type="ARBA" id="ARBA00022729"/>
    </source>
</evidence>
<feature type="transmembrane region" description="Helical" evidence="15">
    <location>
        <begin position="632"/>
        <end position="654"/>
    </location>
</feature>
<feature type="disulfide bond" evidence="13">
    <location>
        <begin position="194"/>
        <end position="206"/>
    </location>
</feature>
<dbReference type="Ensembl" id="ENSMMDT00005014307.1">
    <property type="protein sequence ID" value="ENSMMDP00005013913.1"/>
    <property type="gene ID" value="ENSMMDG00005007203.1"/>
</dbReference>
<feature type="disulfide bond" evidence="13">
    <location>
        <begin position="38"/>
        <end position="56"/>
    </location>
</feature>
<evidence type="ECO:0000256" key="16">
    <source>
        <dbReference type="SAM" id="SignalP"/>
    </source>
</evidence>
<feature type="disulfide bond" evidence="13">
    <location>
        <begin position="128"/>
        <end position="143"/>
    </location>
</feature>
<keyword evidence="12" id="KW-0325">Glycoprotein</keyword>
<feature type="disulfide bond" evidence="13">
    <location>
        <begin position="201"/>
        <end position="219"/>
    </location>
</feature>
<evidence type="ECO:0000256" key="12">
    <source>
        <dbReference type="ARBA" id="ARBA00023180"/>
    </source>
</evidence>
<dbReference type="PANTHER" id="PTHR22722">
    <property type="entry name" value="LOW-DENSITY LIPOPROTEIN RECEPTOR-RELATED PROTEIN 2-RELATED"/>
    <property type="match status" value="1"/>
</dbReference>
<dbReference type="SMART" id="SM00192">
    <property type="entry name" value="LDLa"/>
    <property type="match status" value="5"/>
</dbReference>
<feature type="repeat" description="LDL-receptor class B" evidence="14">
    <location>
        <begin position="440"/>
        <end position="483"/>
    </location>
</feature>
<keyword evidence="11" id="KW-0675">Receptor</keyword>
<feature type="repeat" description="LDL-receptor class B" evidence="14">
    <location>
        <begin position="354"/>
        <end position="397"/>
    </location>
</feature>
<feature type="disulfide bond" evidence="13">
    <location>
        <begin position="116"/>
        <end position="134"/>
    </location>
</feature>
<reference evidence="19" key="2">
    <citation type="submission" date="2025-08" db="UniProtKB">
        <authorList>
            <consortium name="Ensembl"/>
        </authorList>
    </citation>
    <scope>IDENTIFICATION</scope>
</reference>
<proteinExistence type="predicted"/>
<evidence type="ECO:0000313" key="20">
    <source>
        <dbReference type="Proteomes" id="UP000472263"/>
    </source>
</evidence>
<evidence type="ECO:0000259" key="17">
    <source>
        <dbReference type="SMART" id="SM00179"/>
    </source>
</evidence>
<dbReference type="GeneID" id="115357657"/>
<dbReference type="FunFam" id="2.10.25.10:FF:000009">
    <property type="entry name" value="Low-density lipoprotein receptor isoform 1"/>
    <property type="match status" value="1"/>
</dbReference>
<reference evidence="19" key="3">
    <citation type="submission" date="2025-09" db="UniProtKB">
        <authorList>
            <consortium name="Ensembl"/>
        </authorList>
    </citation>
    <scope>IDENTIFICATION</scope>
</reference>
<keyword evidence="3" id="KW-0245">EGF-like domain</keyword>
<dbReference type="PROSITE" id="PS51120">
    <property type="entry name" value="LDLRB"/>
    <property type="match status" value="3"/>
</dbReference>
<evidence type="ECO:0000256" key="9">
    <source>
        <dbReference type="ARBA" id="ARBA00023136"/>
    </source>
</evidence>
<keyword evidence="2" id="KW-1003">Cell membrane</keyword>
<dbReference type="CDD" id="cd00112">
    <property type="entry name" value="LDLa"/>
    <property type="match status" value="5"/>
</dbReference>
<feature type="disulfide bond" evidence="13">
    <location>
        <begin position="109"/>
        <end position="121"/>
    </location>
</feature>
<dbReference type="SMART" id="SM00179">
    <property type="entry name" value="EGF_CA"/>
    <property type="match status" value="2"/>
</dbReference>